<comment type="caution">
    <text evidence="2">The sequence shown here is derived from an EMBL/GenBank/DDBJ whole genome shotgun (WGS) entry which is preliminary data.</text>
</comment>
<accession>A0A2T0SVK7</accession>
<dbReference type="Pfam" id="PF13374">
    <property type="entry name" value="TPR_10"/>
    <property type="match status" value="1"/>
</dbReference>
<keyword evidence="1" id="KW-0802">TPR repeat</keyword>
<sequence length="862" mass="93312">MGDVAAFGDRLDRGAALPDPGEARSLDDLITRLRLLKIWGGDPSYKTIGDRVNAAWTAAGRPPGELARKTTVVDCFRPGRRRLNTDLVVEVVRALHPDEGYVAQWRQALRVVSAETEAATQVRAQDALPDDLTEFTGRAAELDRFAALADGDGGTAGIAVVEGMAGVGKTGLAIHAGHVLARDRPWDQVLFVDLRGFHPDLAQPPADPAAVLDGFLRLLGVPGQRIPHDLDGRAALYRERLAGLRALVVLDNAADADQVGPLLPDGPDCLVLVTSRRGLAVPGAVRVPVDVFTSDEAVDLLRRAVPDIPTGDDPSAHVRVALRCGYLPLALGLIAAHMRAKPGWTVGDHADRLDELHDLRRLDSGVELALGLSYQRLPDRRRHVVRLLALHPGADFDVHAAAALAGTDLDTAAEDLLRLREDHLLRQGRPGRYTFHDLVRAYSATRAADEERPAERRAALARLFEHHLCTASRAMDVLLPAERHRRPEIPASDLPPVPIPDVDAARTWLDTERANLVATAVHAPPEHIAHLAAVLFRFLDQGGHYRDGLVLHGHALAAARRSGDLAAEALAATNLGIVHWQLGDLPRAMDLAHRAMVLARDLGDRRGEARTLDILGAVAESLGRYEESVEHTARALELAREGGDRSGESYLLISLGNCHRRLGRYGEAVDHLQGAIALSRELGDHFGESDAFDHLGLVHQRLGRHQEAVDCHRAALDRFRELGYRVGEAHALTNLGSAYRLLGRTRDAAEHHRAALDRFRELGLPDGEADALNGLGETSLAEGDPDRAHARHTTALGLATQSGDRFGLARTHTGLGDACHATGDEERAREHWDLARSLYTELGVPEADDLDARLASPGTSHG</sequence>
<feature type="repeat" description="TPR" evidence="1">
    <location>
        <begin position="649"/>
        <end position="682"/>
    </location>
</feature>
<dbReference type="InterPro" id="IPR011990">
    <property type="entry name" value="TPR-like_helical_dom_sf"/>
</dbReference>
<dbReference type="PANTHER" id="PTHR10098">
    <property type="entry name" value="RAPSYN-RELATED"/>
    <property type="match status" value="1"/>
</dbReference>
<evidence type="ECO:0000256" key="1">
    <source>
        <dbReference type="PROSITE-ProRule" id="PRU00339"/>
    </source>
</evidence>
<dbReference type="SUPFAM" id="SSF48452">
    <property type="entry name" value="TPR-like"/>
    <property type="match status" value="2"/>
</dbReference>
<dbReference type="SUPFAM" id="SSF52540">
    <property type="entry name" value="P-loop containing nucleoside triphosphate hydrolases"/>
    <property type="match status" value="1"/>
</dbReference>
<proteinExistence type="predicted"/>
<dbReference type="PROSITE" id="PS50005">
    <property type="entry name" value="TPR"/>
    <property type="match status" value="2"/>
</dbReference>
<feature type="repeat" description="TPR" evidence="1">
    <location>
        <begin position="609"/>
        <end position="642"/>
    </location>
</feature>
<dbReference type="PANTHER" id="PTHR10098:SF108">
    <property type="entry name" value="TETRATRICOPEPTIDE REPEAT PROTEIN 28"/>
    <property type="match status" value="1"/>
</dbReference>
<dbReference type="AlphaFoldDB" id="A0A2T0SVK7"/>
<name>A0A2T0SVK7_9PSEU</name>
<dbReference type="GO" id="GO:0043531">
    <property type="term" value="F:ADP binding"/>
    <property type="evidence" value="ECO:0007669"/>
    <property type="project" value="InterPro"/>
</dbReference>
<dbReference type="PRINTS" id="PR00364">
    <property type="entry name" value="DISEASERSIST"/>
</dbReference>
<dbReference type="EMBL" id="PVTF01000010">
    <property type="protein sequence ID" value="PRY37451.1"/>
    <property type="molecule type" value="Genomic_DNA"/>
</dbReference>
<gene>
    <name evidence="2" type="ORF">CLV43_110263</name>
</gene>
<evidence type="ECO:0000313" key="2">
    <source>
        <dbReference type="EMBL" id="PRY37451.1"/>
    </source>
</evidence>
<reference evidence="2 3" key="1">
    <citation type="submission" date="2018-03" db="EMBL/GenBank/DDBJ databases">
        <title>Genomic Encyclopedia of Archaeal and Bacterial Type Strains, Phase II (KMG-II): from individual species to whole genera.</title>
        <authorList>
            <person name="Goeker M."/>
        </authorList>
    </citation>
    <scope>NUCLEOTIDE SEQUENCE [LARGE SCALE GENOMIC DNA]</scope>
    <source>
        <strain evidence="2 3">DSM 44720</strain>
    </source>
</reference>
<dbReference type="Proteomes" id="UP000239494">
    <property type="component" value="Unassembled WGS sequence"/>
</dbReference>
<dbReference type="SMART" id="SM00028">
    <property type="entry name" value="TPR"/>
    <property type="match status" value="7"/>
</dbReference>
<protein>
    <submittedName>
        <fullName evidence="2">Tetratricopeptide repeat protein</fullName>
    </submittedName>
</protein>
<dbReference type="OrthoDB" id="7628974at2"/>
<dbReference type="InterPro" id="IPR027417">
    <property type="entry name" value="P-loop_NTPase"/>
</dbReference>
<organism evidence="2 3">
    <name type="scientific">Umezawaea tangerina</name>
    <dbReference type="NCBI Taxonomy" id="84725"/>
    <lineage>
        <taxon>Bacteria</taxon>
        <taxon>Bacillati</taxon>
        <taxon>Actinomycetota</taxon>
        <taxon>Actinomycetes</taxon>
        <taxon>Pseudonocardiales</taxon>
        <taxon>Pseudonocardiaceae</taxon>
        <taxon>Umezawaea</taxon>
    </lineage>
</organism>
<dbReference type="Pfam" id="PF13424">
    <property type="entry name" value="TPR_12"/>
    <property type="match status" value="2"/>
</dbReference>
<dbReference type="Gene3D" id="3.40.50.300">
    <property type="entry name" value="P-loop containing nucleotide triphosphate hydrolases"/>
    <property type="match status" value="1"/>
</dbReference>
<evidence type="ECO:0000313" key="3">
    <source>
        <dbReference type="Proteomes" id="UP000239494"/>
    </source>
</evidence>
<keyword evidence="3" id="KW-1185">Reference proteome</keyword>
<dbReference type="Gene3D" id="1.25.40.10">
    <property type="entry name" value="Tetratricopeptide repeat domain"/>
    <property type="match status" value="2"/>
</dbReference>
<dbReference type="InterPro" id="IPR019734">
    <property type="entry name" value="TPR_rpt"/>
</dbReference>